<dbReference type="Gene3D" id="3.10.450.620">
    <property type="entry name" value="JHP933, nucleotidyltransferase-like core domain"/>
    <property type="match status" value="1"/>
</dbReference>
<evidence type="ECO:0008006" key="3">
    <source>
        <dbReference type="Google" id="ProtNLM"/>
    </source>
</evidence>
<dbReference type="EMBL" id="MGJP01000022">
    <property type="protein sequence ID" value="OGN09934.1"/>
    <property type="molecule type" value="Genomic_DNA"/>
</dbReference>
<sequence length="212" mass="24826">MFEEVLPGNAKRALAVLGESGILDDAYLAGGTALALRLGHRVSVDLDFFSKKEFEEQEVVKRLLSLPLDFELEKIAWRTILGYVKKTKFSIFFYDYEWLGQPEDFSGIKVAAIEDIASMKLLAISDRGTKRDFIDLYFILALEKLYSLKDVLDLYDRKFKVLRQNRMYIIKALTYFKDADEQKMPRMLKEIRWPEVKKFFESETKFLVKQHP</sequence>
<comment type="caution">
    <text evidence="1">The sequence shown here is derived from an EMBL/GenBank/DDBJ whole genome shotgun (WGS) entry which is preliminary data.</text>
</comment>
<dbReference type="Pfam" id="PF08843">
    <property type="entry name" value="AbiEii"/>
    <property type="match status" value="2"/>
</dbReference>
<gene>
    <name evidence="1" type="ORF">A3J46_03470</name>
</gene>
<evidence type="ECO:0000313" key="1">
    <source>
        <dbReference type="EMBL" id="OGN09934.1"/>
    </source>
</evidence>
<accession>A0A1F8F9T4</accession>
<dbReference type="InterPro" id="IPR014942">
    <property type="entry name" value="AbiEii"/>
</dbReference>
<organism evidence="1 2">
    <name type="scientific">Candidatus Yanofskybacteria bacterium RIFCSPHIGHO2_02_FULL_41_11</name>
    <dbReference type="NCBI Taxonomy" id="1802675"/>
    <lineage>
        <taxon>Bacteria</taxon>
        <taxon>Candidatus Yanofskyibacteriota</taxon>
    </lineage>
</organism>
<reference evidence="1 2" key="1">
    <citation type="journal article" date="2016" name="Nat. Commun.">
        <title>Thousands of microbial genomes shed light on interconnected biogeochemical processes in an aquifer system.</title>
        <authorList>
            <person name="Anantharaman K."/>
            <person name="Brown C.T."/>
            <person name="Hug L.A."/>
            <person name="Sharon I."/>
            <person name="Castelle C.J."/>
            <person name="Probst A.J."/>
            <person name="Thomas B.C."/>
            <person name="Singh A."/>
            <person name="Wilkins M.J."/>
            <person name="Karaoz U."/>
            <person name="Brodie E.L."/>
            <person name="Williams K.H."/>
            <person name="Hubbard S.S."/>
            <person name="Banfield J.F."/>
        </authorList>
    </citation>
    <scope>NUCLEOTIDE SEQUENCE [LARGE SCALE GENOMIC DNA]</scope>
</reference>
<name>A0A1F8F9T4_9BACT</name>
<dbReference type="AlphaFoldDB" id="A0A1F8F9T4"/>
<evidence type="ECO:0000313" key="2">
    <source>
        <dbReference type="Proteomes" id="UP000177167"/>
    </source>
</evidence>
<protein>
    <recommendedName>
        <fullName evidence="3">Nucleotidyl transferase AbiEii toxin, Type IV TA system</fullName>
    </recommendedName>
</protein>
<dbReference type="Proteomes" id="UP000177167">
    <property type="component" value="Unassembled WGS sequence"/>
</dbReference>
<proteinExistence type="predicted"/>